<name>L8JNA7_9BACT</name>
<proteinExistence type="predicted"/>
<keyword evidence="1" id="KW-0812">Transmembrane</keyword>
<accession>L8JNA7</accession>
<dbReference type="AlphaFoldDB" id="L8JNA7"/>
<feature type="transmembrane region" description="Helical" evidence="1">
    <location>
        <begin position="6"/>
        <end position="23"/>
    </location>
</feature>
<keyword evidence="1" id="KW-1133">Transmembrane helix</keyword>
<evidence type="ECO:0000256" key="1">
    <source>
        <dbReference type="SAM" id="Phobius"/>
    </source>
</evidence>
<gene>
    <name evidence="2" type="ORF">C900_03985</name>
</gene>
<evidence type="ECO:0000313" key="3">
    <source>
        <dbReference type="Proteomes" id="UP000011135"/>
    </source>
</evidence>
<protein>
    <submittedName>
        <fullName evidence="2">Uncharacterized protein</fullName>
    </submittedName>
</protein>
<dbReference type="Proteomes" id="UP000011135">
    <property type="component" value="Unassembled WGS sequence"/>
</dbReference>
<sequence length="46" mass="5233">MGKTGFALTILSVPCLWRLFLLFRPDWNIGMKTRVETSKSGKNGDF</sequence>
<keyword evidence="1" id="KW-0472">Membrane</keyword>
<keyword evidence="3" id="KW-1185">Reference proteome</keyword>
<comment type="caution">
    <text evidence="2">The sequence shown here is derived from an EMBL/GenBank/DDBJ whole genome shotgun (WGS) entry which is preliminary data.</text>
</comment>
<dbReference type="EMBL" id="AMZN01000055">
    <property type="protein sequence ID" value="ELR70300.1"/>
    <property type="molecule type" value="Genomic_DNA"/>
</dbReference>
<organism evidence="2 3">
    <name type="scientific">Fulvivirga imtechensis AK7</name>
    <dbReference type="NCBI Taxonomy" id="1237149"/>
    <lineage>
        <taxon>Bacteria</taxon>
        <taxon>Pseudomonadati</taxon>
        <taxon>Bacteroidota</taxon>
        <taxon>Cytophagia</taxon>
        <taxon>Cytophagales</taxon>
        <taxon>Fulvivirgaceae</taxon>
        <taxon>Fulvivirga</taxon>
    </lineage>
</organism>
<evidence type="ECO:0000313" key="2">
    <source>
        <dbReference type="EMBL" id="ELR70300.1"/>
    </source>
</evidence>
<reference evidence="2 3" key="1">
    <citation type="submission" date="2012-12" db="EMBL/GenBank/DDBJ databases">
        <title>Genome assembly of Fulvivirga imtechensis AK7.</title>
        <authorList>
            <person name="Nupur N."/>
            <person name="Khatri I."/>
            <person name="Kumar R."/>
            <person name="Subramanian S."/>
            <person name="Pinnaka A."/>
        </authorList>
    </citation>
    <scope>NUCLEOTIDE SEQUENCE [LARGE SCALE GENOMIC DNA]</scope>
    <source>
        <strain evidence="2 3">AK7</strain>
    </source>
</reference>